<feature type="transmembrane region" description="Helical" evidence="2">
    <location>
        <begin position="59"/>
        <end position="83"/>
    </location>
</feature>
<keyword evidence="2" id="KW-0812">Transmembrane</keyword>
<evidence type="ECO:0000259" key="3">
    <source>
        <dbReference type="Pfam" id="PF20152"/>
    </source>
</evidence>
<evidence type="ECO:0000256" key="1">
    <source>
        <dbReference type="SAM" id="MobiDB-lite"/>
    </source>
</evidence>
<dbReference type="InterPro" id="IPR045339">
    <property type="entry name" value="DUF6534"/>
</dbReference>
<reference evidence="4" key="1">
    <citation type="submission" date="2022-07" db="EMBL/GenBank/DDBJ databases">
        <title>Genome Sequence of Agrocybe chaxingu.</title>
        <authorList>
            <person name="Buettner E."/>
        </authorList>
    </citation>
    <scope>NUCLEOTIDE SEQUENCE</scope>
    <source>
        <strain evidence="4">MP-N11</strain>
    </source>
</reference>
<feature type="transmembrane region" description="Helical" evidence="2">
    <location>
        <begin position="144"/>
        <end position="168"/>
    </location>
</feature>
<feature type="domain" description="DUF6534" evidence="3">
    <location>
        <begin position="154"/>
        <end position="240"/>
    </location>
</feature>
<protein>
    <recommendedName>
        <fullName evidence="3">DUF6534 domain-containing protein</fullName>
    </recommendedName>
</protein>
<evidence type="ECO:0000256" key="2">
    <source>
        <dbReference type="SAM" id="Phobius"/>
    </source>
</evidence>
<dbReference type="PANTHER" id="PTHR40465">
    <property type="entry name" value="CHROMOSOME 1, WHOLE GENOME SHOTGUN SEQUENCE"/>
    <property type="match status" value="1"/>
</dbReference>
<feature type="compositionally biased region" description="Polar residues" evidence="1">
    <location>
        <begin position="289"/>
        <end position="299"/>
    </location>
</feature>
<gene>
    <name evidence="4" type="ORF">NLJ89_g1910</name>
</gene>
<dbReference type="EMBL" id="JANKHO010000107">
    <property type="protein sequence ID" value="KAJ3515210.1"/>
    <property type="molecule type" value="Genomic_DNA"/>
</dbReference>
<dbReference type="Proteomes" id="UP001148786">
    <property type="component" value="Unassembled WGS sequence"/>
</dbReference>
<evidence type="ECO:0000313" key="4">
    <source>
        <dbReference type="EMBL" id="KAJ3515210.1"/>
    </source>
</evidence>
<dbReference type="PANTHER" id="PTHR40465:SF1">
    <property type="entry name" value="DUF6534 DOMAIN-CONTAINING PROTEIN"/>
    <property type="match status" value="1"/>
</dbReference>
<keyword evidence="2" id="KW-0472">Membrane</keyword>
<dbReference type="Pfam" id="PF20152">
    <property type="entry name" value="DUF6534"/>
    <property type="match status" value="1"/>
</dbReference>
<keyword evidence="2" id="KW-1133">Transmembrane helix</keyword>
<accession>A0A9W8TED7</accession>
<keyword evidence="5" id="KW-1185">Reference proteome</keyword>
<feature type="transmembrane region" description="Helical" evidence="2">
    <location>
        <begin position="21"/>
        <end position="39"/>
    </location>
</feature>
<dbReference type="AlphaFoldDB" id="A0A9W8TED7"/>
<organism evidence="4 5">
    <name type="scientific">Agrocybe chaxingu</name>
    <dbReference type="NCBI Taxonomy" id="84603"/>
    <lineage>
        <taxon>Eukaryota</taxon>
        <taxon>Fungi</taxon>
        <taxon>Dikarya</taxon>
        <taxon>Basidiomycota</taxon>
        <taxon>Agaricomycotina</taxon>
        <taxon>Agaricomycetes</taxon>
        <taxon>Agaricomycetidae</taxon>
        <taxon>Agaricales</taxon>
        <taxon>Agaricineae</taxon>
        <taxon>Strophariaceae</taxon>
        <taxon>Agrocybe</taxon>
    </lineage>
</organism>
<proteinExistence type="predicted"/>
<feature type="transmembrane region" description="Helical" evidence="2">
    <location>
        <begin position="95"/>
        <end position="117"/>
    </location>
</feature>
<name>A0A9W8TED7_9AGAR</name>
<feature type="region of interest" description="Disordered" evidence="1">
    <location>
        <begin position="276"/>
        <end position="311"/>
    </location>
</feature>
<dbReference type="OrthoDB" id="3270417at2759"/>
<sequence length="311" mass="34610">MSSTTSTAPSDHAPIDLDTTLGAAFFGFCAGAILFGITLRQAYQYYTTNLHDSIVRKLIIAIVCLLDASHLVFSMYMVYSFIIQLLGYSEAEVKVLWSLKALATTQTILIVFVQGYYLSQIWRFFLSQLQKVVDILSFSSGFEYVVYLGFGTTALIDCAIAVAMCLLLHKSSAGTLRSETVLESLIQYFIGTGLLTSFAAIMVIVLYIARPRTLLYLGMEFSVTRLYANSILAMFNARQRLRGRFDESIEIKLPSNVFFGEPDSMAQSLIGTPFSPGSETKYSPHSESKYSPNTESTRFSPLHPSEFGFRT</sequence>
<feature type="transmembrane region" description="Helical" evidence="2">
    <location>
        <begin position="188"/>
        <end position="208"/>
    </location>
</feature>
<evidence type="ECO:0000313" key="5">
    <source>
        <dbReference type="Proteomes" id="UP001148786"/>
    </source>
</evidence>
<comment type="caution">
    <text evidence="4">The sequence shown here is derived from an EMBL/GenBank/DDBJ whole genome shotgun (WGS) entry which is preliminary data.</text>
</comment>